<keyword evidence="1" id="KW-0547">Nucleotide-binding</keyword>
<dbReference type="Proteomes" id="UP000295129">
    <property type="component" value="Unassembled WGS sequence"/>
</dbReference>
<dbReference type="Pfam" id="PF02597">
    <property type="entry name" value="ThiS"/>
    <property type="match status" value="1"/>
</dbReference>
<evidence type="ECO:0000256" key="1">
    <source>
        <dbReference type="ARBA" id="ARBA00022741"/>
    </source>
</evidence>
<sequence length="84" mass="9086">MDLKILYFASLREALGRGEESLPLPEGVTTVGQLRAYLHARGDAWQALGEGRNVRAAVNQRMARSDDTLQGGEEVAFFPPVTGG</sequence>
<dbReference type="EMBL" id="SNVV01000002">
    <property type="protein sequence ID" value="TDN56287.1"/>
    <property type="molecule type" value="Genomic_DNA"/>
</dbReference>
<dbReference type="CDD" id="cd00754">
    <property type="entry name" value="Ubl_MoaD"/>
    <property type="match status" value="1"/>
</dbReference>
<dbReference type="GO" id="GO:0006777">
    <property type="term" value="P:Mo-molybdopterin cofactor biosynthetic process"/>
    <property type="evidence" value="ECO:0007669"/>
    <property type="project" value="InterPro"/>
</dbReference>
<comment type="caution">
    <text evidence="4">The sequence shown here is derived from an EMBL/GenBank/DDBJ whole genome shotgun (WGS) entry which is preliminary data.</text>
</comment>
<evidence type="ECO:0000313" key="4">
    <source>
        <dbReference type="EMBL" id="TDN56287.1"/>
    </source>
</evidence>
<keyword evidence="5" id="KW-1185">Reference proteome</keyword>
<dbReference type="AlphaFoldDB" id="A0A4R6EDL8"/>
<dbReference type="GO" id="GO:0000166">
    <property type="term" value="F:nucleotide binding"/>
    <property type="evidence" value="ECO:0007669"/>
    <property type="project" value="UniProtKB-KW"/>
</dbReference>
<dbReference type="InterPro" id="IPR016155">
    <property type="entry name" value="Mopterin_synth/thiamin_S_b"/>
</dbReference>
<dbReference type="PANTHER" id="PTHR33359:SF1">
    <property type="entry name" value="MOLYBDOPTERIN SYNTHASE SULFUR CARRIER SUBUNIT"/>
    <property type="match status" value="1"/>
</dbReference>
<dbReference type="SUPFAM" id="SSF54285">
    <property type="entry name" value="MoaD/ThiS"/>
    <property type="match status" value="1"/>
</dbReference>
<evidence type="ECO:0000256" key="3">
    <source>
        <dbReference type="ARBA" id="ARBA00024247"/>
    </source>
</evidence>
<dbReference type="PANTHER" id="PTHR33359">
    <property type="entry name" value="MOLYBDOPTERIN SYNTHASE SULFUR CARRIER SUBUNIT"/>
    <property type="match status" value="1"/>
</dbReference>
<dbReference type="UniPathway" id="UPA00344"/>
<dbReference type="InterPro" id="IPR003749">
    <property type="entry name" value="ThiS/MoaD-like"/>
</dbReference>
<protein>
    <recommendedName>
        <fullName evidence="3">Molybdopterin synthase sulfur carrier subunit</fullName>
    </recommendedName>
</protein>
<dbReference type="InterPro" id="IPR044672">
    <property type="entry name" value="MOCS2A"/>
</dbReference>
<evidence type="ECO:0000313" key="5">
    <source>
        <dbReference type="Proteomes" id="UP000295129"/>
    </source>
</evidence>
<gene>
    <name evidence="4" type="ORF">C7389_102223</name>
</gene>
<accession>A0A4R6EDL8</accession>
<comment type="similarity">
    <text evidence="2">Belongs to the MoaD family.</text>
</comment>
<organism evidence="4 5">
    <name type="scientific">Azoarcus indigens</name>
    <dbReference type="NCBI Taxonomy" id="29545"/>
    <lineage>
        <taxon>Bacteria</taxon>
        <taxon>Pseudomonadati</taxon>
        <taxon>Pseudomonadota</taxon>
        <taxon>Betaproteobacteria</taxon>
        <taxon>Rhodocyclales</taxon>
        <taxon>Zoogloeaceae</taxon>
        <taxon>Azoarcus</taxon>
    </lineage>
</organism>
<dbReference type="GO" id="GO:1990133">
    <property type="term" value="C:molybdopterin adenylyltransferase complex"/>
    <property type="evidence" value="ECO:0007669"/>
    <property type="project" value="TreeGrafter"/>
</dbReference>
<dbReference type="RefSeq" id="WP_133588606.1">
    <property type="nucleotide sequence ID" value="NZ_SNVV01000002.1"/>
</dbReference>
<proteinExistence type="inferred from homology"/>
<dbReference type="Gene3D" id="3.10.20.30">
    <property type="match status" value="1"/>
</dbReference>
<dbReference type="InterPro" id="IPR012675">
    <property type="entry name" value="Beta-grasp_dom_sf"/>
</dbReference>
<name>A0A4R6EDL8_9RHOO</name>
<dbReference type="OrthoDB" id="9801945at2"/>
<evidence type="ECO:0000256" key="2">
    <source>
        <dbReference type="ARBA" id="ARBA00024200"/>
    </source>
</evidence>
<dbReference type="NCBIfam" id="TIGR01682">
    <property type="entry name" value="moaD"/>
    <property type="match status" value="1"/>
</dbReference>
<reference evidence="4 5" key="1">
    <citation type="submission" date="2019-03" db="EMBL/GenBank/DDBJ databases">
        <title>Genomic Encyclopedia of Type Strains, Phase IV (KMG-IV): sequencing the most valuable type-strain genomes for metagenomic binning, comparative biology and taxonomic classification.</title>
        <authorList>
            <person name="Goeker M."/>
        </authorList>
    </citation>
    <scope>NUCLEOTIDE SEQUENCE [LARGE SCALE GENOMIC DNA]</scope>
    <source>
        <strain evidence="4 5">DSM 12121</strain>
    </source>
</reference>